<gene>
    <name evidence="1" type="ORF">RHMOL_Rhmol13G0033800</name>
</gene>
<evidence type="ECO:0000313" key="1">
    <source>
        <dbReference type="EMBL" id="KAI8522916.1"/>
    </source>
</evidence>
<organism evidence="1 2">
    <name type="scientific">Rhododendron molle</name>
    <name type="common">Chinese azalea</name>
    <name type="synonym">Azalea mollis</name>
    <dbReference type="NCBI Taxonomy" id="49168"/>
    <lineage>
        <taxon>Eukaryota</taxon>
        <taxon>Viridiplantae</taxon>
        <taxon>Streptophyta</taxon>
        <taxon>Embryophyta</taxon>
        <taxon>Tracheophyta</taxon>
        <taxon>Spermatophyta</taxon>
        <taxon>Magnoliopsida</taxon>
        <taxon>eudicotyledons</taxon>
        <taxon>Gunneridae</taxon>
        <taxon>Pentapetalae</taxon>
        <taxon>asterids</taxon>
        <taxon>Ericales</taxon>
        <taxon>Ericaceae</taxon>
        <taxon>Ericoideae</taxon>
        <taxon>Rhodoreae</taxon>
        <taxon>Rhododendron</taxon>
    </lineage>
</organism>
<dbReference type="EMBL" id="CM046400">
    <property type="protein sequence ID" value="KAI8522916.1"/>
    <property type="molecule type" value="Genomic_DNA"/>
</dbReference>
<keyword evidence="2" id="KW-1185">Reference proteome</keyword>
<dbReference type="Proteomes" id="UP001062846">
    <property type="component" value="Chromosome 13"/>
</dbReference>
<comment type="caution">
    <text evidence="1">The sequence shown here is derived from an EMBL/GenBank/DDBJ whole genome shotgun (WGS) entry which is preliminary data.</text>
</comment>
<accession>A0ACC0L324</accession>
<proteinExistence type="predicted"/>
<sequence length="87" mass="9988">MSFLRTNLEFYLHKSELESRTASTGKSSSLLRTASELPTEKLNKSIVLVLDVKYFLLHISQEEEVTMAEKVVMSEARARARVLEKRD</sequence>
<name>A0ACC0L324_RHOML</name>
<evidence type="ECO:0000313" key="2">
    <source>
        <dbReference type="Proteomes" id="UP001062846"/>
    </source>
</evidence>
<reference evidence="1" key="1">
    <citation type="submission" date="2022-02" db="EMBL/GenBank/DDBJ databases">
        <title>Plant Genome Project.</title>
        <authorList>
            <person name="Zhang R.-G."/>
        </authorList>
    </citation>
    <scope>NUCLEOTIDE SEQUENCE</scope>
    <source>
        <strain evidence="1">AT1</strain>
    </source>
</reference>
<protein>
    <submittedName>
        <fullName evidence="1">Uncharacterized protein</fullName>
    </submittedName>
</protein>